<sequence>MSTRARSNPHSPTVRLRRLAAEMHRARLRAGYSQLSDAAKALGWSGPKLSRIEDAKTRHIKPGDIDRLCDLYEIKDVESRDALHALARQARERGWWSEYRDVFGDNVLPDFEVEATMIRNYQGLVLPGLLQTAEYTEQVFRGGQAHPEDIVERHVAARLERQQILNRQRPPHFTAVIDEAALRRRVGAPGVMRDQLQHLLNMATRHNVDIQVLPFDAGPHAATTGSFVIMDFENEADPSIAYTETATGHLIAEGEGVVPYVSIFGHVQAAALRASETVSFISALLAQESNDPS</sequence>
<dbReference type="SUPFAM" id="SSF47413">
    <property type="entry name" value="lambda repressor-like DNA-binding domains"/>
    <property type="match status" value="1"/>
</dbReference>
<keyword evidence="3" id="KW-1185">Reference proteome</keyword>
<dbReference type="InterPro" id="IPR043917">
    <property type="entry name" value="DUF5753"/>
</dbReference>
<dbReference type="GO" id="GO:0003677">
    <property type="term" value="F:DNA binding"/>
    <property type="evidence" value="ECO:0007669"/>
    <property type="project" value="InterPro"/>
</dbReference>
<organism evidence="2 3">
    <name type="scientific">Nocardiopsis kunsanensis</name>
    <dbReference type="NCBI Taxonomy" id="141693"/>
    <lineage>
        <taxon>Bacteria</taxon>
        <taxon>Bacillati</taxon>
        <taxon>Actinomycetota</taxon>
        <taxon>Actinomycetes</taxon>
        <taxon>Streptosporangiales</taxon>
        <taxon>Nocardiopsidaceae</taxon>
        <taxon>Nocardiopsis</taxon>
    </lineage>
</organism>
<dbReference type="CDD" id="cd00093">
    <property type="entry name" value="HTH_XRE"/>
    <property type="match status" value="1"/>
</dbReference>
<dbReference type="Pfam" id="PF19054">
    <property type="entry name" value="DUF5753"/>
    <property type="match status" value="1"/>
</dbReference>
<dbReference type="InterPro" id="IPR010982">
    <property type="entry name" value="Lambda_DNA-bd_dom_sf"/>
</dbReference>
<evidence type="ECO:0000313" key="3">
    <source>
        <dbReference type="Proteomes" id="UP000654947"/>
    </source>
</evidence>
<dbReference type="Proteomes" id="UP000654947">
    <property type="component" value="Unassembled WGS sequence"/>
</dbReference>
<comment type="caution">
    <text evidence="2">The sequence shown here is derived from an EMBL/GenBank/DDBJ whole genome shotgun (WGS) entry which is preliminary data.</text>
</comment>
<dbReference type="RefSeq" id="WP_272980571.1">
    <property type="nucleotide sequence ID" value="NZ_BMXL01000023.1"/>
</dbReference>
<feature type="domain" description="HTH cro/C1-type" evidence="1">
    <location>
        <begin position="22"/>
        <end position="79"/>
    </location>
</feature>
<dbReference type="SMART" id="SM00530">
    <property type="entry name" value="HTH_XRE"/>
    <property type="match status" value="1"/>
</dbReference>
<proteinExistence type="predicted"/>
<reference evidence="2 3" key="1">
    <citation type="journal article" date="2014" name="Int. J. Syst. Evol. Microbiol.">
        <title>Complete genome sequence of Corynebacterium casei LMG S-19264T (=DSM 44701T), isolated from a smear-ripened cheese.</title>
        <authorList>
            <consortium name="US DOE Joint Genome Institute (JGI-PGF)"/>
            <person name="Walter F."/>
            <person name="Albersmeier A."/>
            <person name="Kalinowski J."/>
            <person name="Ruckert C."/>
        </authorList>
    </citation>
    <scope>NUCLEOTIDE SEQUENCE [LARGE SCALE GENOMIC DNA]</scope>
    <source>
        <strain evidence="2 3">KCTC 19473</strain>
    </source>
</reference>
<evidence type="ECO:0000313" key="2">
    <source>
        <dbReference type="EMBL" id="GHD32409.1"/>
    </source>
</evidence>
<evidence type="ECO:0000259" key="1">
    <source>
        <dbReference type="SMART" id="SM00530"/>
    </source>
</evidence>
<dbReference type="AlphaFoldDB" id="A0A918XHD3"/>
<protein>
    <submittedName>
        <fullName evidence="2">Transcriptional regulator</fullName>
    </submittedName>
</protein>
<gene>
    <name evidence="2" type="ORF">GCM10007147_36000</name>
</gene>
<dbReference type="Pfam" id="PF13560">
    <property type="entry name" value="HTH_31"/>
    <property type="match status" value="1"/>
</dbReference>
<accession>A0A918XHD3</accession>
<dbReference type="EMBL" id="BMXL01000023">
    <property type="protein sequence ID" value="GHD32409.1"/>
    <property type="molecule type" value="Genomic_DNA"/>
</dbReference>
<dbReference type="InterPro" id="IPR001387">
    <property type="entry name" value="Cro/C1-type_HTH"/>
</dbReference>
<name>A0A918XHD3_9ACTN</name>